<evidence type="ECO:0000313" key="2">
    <source>
        <dbReference type="Proteomes" id="UP000692954"/>
    </source>
</evidence>
<dbReference type="EMBL" id="CAJJDN010000045">
    <property type="protein sequence ID" value="CAD8083775.1"/>
    <property type="molecule type" value="Genomic_DNA"/>
</dbReference>
<dbReference type="AlphaFoldDB" id="A0A8S1N426"/>
<proteinExistence type="predicted"/>
<accession>A0A8S1N426</accession>
<gene>
    <name evidence="1" type="ORF">PSON_ATCC_30995.1.T0450262</name>
</gene>
<evidence type="ECO:0000313" key="1">
    <source>
        <dbReference type="EMBL" id="CAD8083775.1"/>
    </source>
</evidence>
<sequence length="132" mass="15638">MLQENSMIQNQTIQVNQQLLIHKKQVNQLLLIQIMMVQTIKGQRYQLKACLVWCDANKVSKMTGDDYKKVFRCNLQTLDIKISTFGPILILTIIRVNIKLKMNCKIFLRRIQILQMQILLKIIQQKRYGFIM</sequence>
<keyword evidence="2" id="KW-1185">Reference proteome</keyword>
<name>A0A8S1N426_9CILI</name>
<comment type="caution">
    <text evidence="1">The sequence shown here is derived from an EMBL/GenBank/DDBJ whole genome shotgun (WGS) entry which is preliminary data.</text>
</comment>
<organism evidence="1 2">
    <name type="scientific">Paramecium sonneborni</name>
    <dbReference type="NCBI Taxonomy" id="65129"/>
    <lineage>
        <taxon>Eukaryota</taxon>
        <taxon>Sar</taxon>
        <taxon>Alveolata</taxon>
        <taxon>Ciliophora</taxon>
        <taxon>Intramacronucleata</taxon>
        <taxon>Oligohymenophorea</taxon>
        <taxon>Peniculida</taxon>
        <taxon>Parameciidae</taxon>
        <taxon>Paramecium</taxon>
    </lineage>
</organism>
<dbReference type="Proteomes" id="UP000692954">
    <property type="component" value="Unassembled WGS sequence"/>
</dbReference>
<reference evidence="1" key="1">
    <citation type="submission" date="2021-01" db="EMBL/GenBank/DDBJ databases">
        <authorList>
            <consortium name="Genoscope - CEA"/>
            <person name="William W."/>
        </authorList>
    </citation>
    <scope>NUCLEOTIDE SEQUENCE</scope>
</reference>
<protein>
    <submittedName>
        <fullName evidence="1">Uncharacterized protein</fullName>
    </submittedName>
</protein>